<evidence type="ECO:0000256" key="2">
    <source>
        <dbReference type="ARBA" id="ARBA00023015"/>
    </source>
</evidence>
<dbReference type="PANTHER" id="PTHR43133">
    <property type="entry name" value="RNA POLYMERASE ECF-TYPE SIGMA FACTO"/>
    <property type="match status" value="1"/>
</dbReference>
<dbReference type="SUPFAM" id="SSF88946">
    <property type="entry name" value="Sigma2 domain of RNA polymerase sigma factors"/>
    <property type="match status" value="1"/>
</dbReference>
<comment type="caution">
    <text evidence="8">The sequence shown here is derived from an EMBL/GenBank/DDBJ whole genome shotgun (WGS) entry which is preliminary data.</text>
</comment>
<dbReference type="InterPro" id="IPR014284">
    <property type="entry name" value="RNA_pol_sigma-70_dom"/>
</dbReference>
<dbReference type="InterPro" id="IPR013324">
    <property type="entry name" value="RNA_pol_sigma_r3/r4-like"/>
</dbReference>
<dbReference type="Proteomes" id="UP000617734">
    <property type="component" value="Unassembled WGS sequence"/>
</dbReference>
<keyword evidence="4" id="KW-0238">DNA-binding</keyword>
<evidence type="ECO:0000259" key="7">
    <source>
        <dbReference type="Pfam" id="PF08281"/>
    </source>
</evidence>
<dbReference type="Gene3D" id="1.10.10.10">
    <property type="entry name" value="Winged helix-like DNA-binding domain superfamily/Winged helix DNA-binding domain"/>
    <property type="match status" value="1"/>
</dbReference>
<dbReference type="GO" id="GO:0000428">
    <property type="term" value="C:DNA-directed RNA polymerase complex"/>
    <property type="evidence" value="ECO:0007669"/>
    <property type="project" value="UniProtKB-KW"/>
</dbReference>
<evidence type="ECO:0000256" key="3">
    <source>
        <dbReference type="ARBA" id="ARBA00023082"/>
    </source>
</evidence>
<reference evidence="8" key="1">
    <citation type="journal article" date="2014" name="Int. J. Syst. Evol. Microbiol.">
        <title>Complete genome sequence of Corynebacterium casei LMG S-19264T (=DSM 44701T), isolated from a smear-ripened cheese.</title>
        <authorList>
            <consortium name="US DOE Joint Genome Institute (JGI-PGF)"/>
            <person name="Walter F."/>
            <person name="Albersmeier A."/>
            <person name="Kalinowski J."/>
            <person name="Ruckert C."/>
        </authorList>
    </citation>
    <scope>NUCLEOTIDE SEQUENCE</scope>
    <source>
        <strain evidence="8">JCM 4646</strain>
    </source>
</reference>
<dbReference type="NCBIfam" id="TIGR02983">
    <property type="entry name" value="SigE-fam_strep"/>
    <property type="match status" value="1"/>
</dbReference>
<keyword evidence="2" id="KW-0805">Transcription regulation</keyword>
<keyword evidence="9" id="KW-1185">Reference proteome</keyword>
<dbReference type="InterPro" id="IPR013249">
    <property type="entry name" value="RNA_pol_sigma70_r4_t2"/>
</dbReference>
<dbReference type="EMBL" id="BNBO01000002">
    <property type="protein sequence ID" value="GHH60221.1"/>
    <property type="molecule type" value="Genomic_DNA"/>
</dbReference>
<evidence type="ECO:0000259" key="6">
    <source>
        <dbReference type="Pfam" id="PF04542"/>
    </source>
</evidence>
<dbReference type="GO" id="GO:0003677">
    <property type="term" value="F:DNA binding"/>
    <property type="evidence" value="ECO:0007669"/>
    <property type="project" value="UniProtKB-KW"/>
</dbReference>
<dbReference type="Pfam" id="PF08281">
    <property type="entry name" value="Sigma70_r4_2"/>
    <property type="match status" value="1"/>
</dbReference>
<protein>
    <submittedName>
        <fullName evidence="8">DNA-directed RNA polymerase sigma-70 factor</fullName>
    </submittedName>
</protein>
<comment type="similarity">
    <text evidence="1">Belongs to the sigma-70 factor family. ECF subfamily.</text>
</comment>
<dbReference type="NCBIfam" id="TIGR02937">
    <property type="entry name" value="sigma70-ECF"/>
    <property type="match status" value="1"/>
</dbReference>
<dbReference type="InterPro" id="IPR007627">
    <property type="entry name" value="RNA_pol_sigma70_r2"/>
</dbReference>
<reference evidence="8" key="2">
    <citation type="submission" date="2020-09" db="EMBL/GenBank/DDBJ databases">
        <authorList>
            <person name="Sun Q."/>
            <person name="Ohkuma M."/>
        </authorList>
    </citation>
    <scope>NUCLEOTIDE SEQUENCE</scope>
    <source>
        <strain evidence="8">JCM 4646</strain>
    </source>
</reference>
<keyword evidence="8" id="KW-0240">DNA-directed RNA polymerase</keyword>
<evidence type="ECO:0000256" key="5">
    <source>
        <dbReference type="ARBA" id="ARBA00023163"/>
    </source>
</evidence>
<feature type="domain" description="RNA polymerase sigma factor 70 region 4 type 2" evidence="7">
    <location>
        <begin position="107"/>
        <end position="157"/>
    </location>
</feature>
<dbReference type="PANTHER" id="PTHR43133:SF50">
    <property type="entry name" value="ECF RNA POLYMERASE SIGMA FACTOR SIGM"/>
    <property type="match status" value="1"/>
</dbReference>
<evidence type="ECO:0000256" key="4">
    <source>
        <dbReference type="ARBA" id="ARBA00023125"/>
    </source>
</evidence>
<accession>A0A919KK15</accession>
<dbReference type="SUPFAM" id="SSF88659">
    <property type="entry name" value="Sigma3 and sigma4 domains of RNA polymerase sigma factors"/>
    <property type="match status" value="1"/>
</dbReference>
<gene>
    <name evidence="8" type="ORF">GCM10018781_04450</name>
</gene>
<organism evidence="8 9">
    <name type="scientific">Kitasatospora indigofera</name>
    <dbReference type="NCBI Taxonomy" id="67307"/>
    <lineage>
        <taxon>Bacteria</taxon>
        <taxon>Bacillati</taxon>
        <taxon>Actinomycetota</taxon>
        <taxon>Actinomycetes</taxon>
        <taxon>Kitasatosporales</taxon>
        <taxon>Streptomycetaceae</taxon>
        <taxon>Kitasatospora</taxon>
    </lineage>
</organism>
<dbReference type="CDD" id="cd06171">
    <property type="entry name" value="Sigma70_r4"/>
    <property type="match status" value="1"/>
</dbReference>
<dbReference type="RefSeq" id="WP_190209045.1">
    <property type="nucleotide sequence ID" value="NZ_BNBO01000002.1"/>
</dbReference>
<dbReference type="InterPro" id="IPR014325">
    <property type="entry name" value="RNA_pol_sigma-E_actinobac"/>
</dbReference>
<dbReference type="InterPro" id="IPR013325">
    <property type="entry name" value="RNA_pol_sigma_r2"/>
</dbReference>
<name>A0A919KK15_9ACTN</name>
<evidence type="ECO:0000256" key="1">
    <source>
        <dbReference type="ARBA" id="ARBA00010641"/>
    </source>
</evidence>
<dbReference type="Gene3D" id="1.10.1740.10">
    <property type="match status" value="1"/>
</dbReference>
<dbReference type="GO" id="GO:0006352">
    <property type="term" value="P:DNA-templated transcription initiation"/>
    <property type="evidence" value="ECO:0007669"/>
    <property type="project" value="InterPro"/>
</dbReference>
<dbReference type="GeneID" id="95350979"/>
<dbReference type="GO" id="GO:0016987">
    <property type="term" value="F:sigma factor activity"/>
    <property type="evidence" value="ECO:0007669"/>
    <property type="project" value="UniProtKB-KW"/>
</dbReference>
<evidence type="ECO:0000313" key="9">
    <source>
        <dbReference type="Proteomes" id="UP000617734"/>
    </source>
</evidence>
<proteinExistence type="inferred from homology"/>
<dbReference type="Pfam" id="PF04542">
    <property type="entry name" value="Sigma70_r2"/>
    <property type="match status" value="1"/>
</dbReference>
<keyword evidence="3" id="KW-0731">Sigma factor</keyword>
<dbReference type="InterPro" id="IPR036388">
    <property type="entry name" value="WH-like_DNA-bd_sf"/>
</dbReference>
<dbReference type="AlphaFoldDB" id="A0A919KK15"/>
<sequence>MGERTAARDAEFQVFVTTAWPRLSRTAFLLAGDRHTAEDLVQTTLEKTYVAWARVRRTDDPYAYVRRILLNEQAGRFRRRLPEFLVPAVPERPAADAYDRADDRTGLLRALAALPPRQRQAVVLRYWEDLSESQAAAAMNCSVGTVKSQASKGIAKLRAAAALGALTRVGGSV</sequence>
<dbReference type="InterPro" id="IPR039425">
    <property type="entry name" value="RNA_pol_sigma-70-like"/>
</dbReference>
<evidence type="ECO:0000313" key="8">
    <source>
        <dbReference type="EMBL" id="GHH60221.1"/>
    </source>
</evidence>
<feature type="domain" description="RNA polymerase sigma-70 region 2" evidence="6">
    <location>
        <begin position="21"/>
        <end position="80"/>
    </location>
</feature>
<keyword evidence="5" id="KW-0804">Transcription</keyword>